<dbReference type="OrthoDB" id="10263751at2759"/>
<reference evidence="4 5" key="1">
    <citation type="journal article" date="2019" name="Sci. Rep.">
        <title>Comparative genomics of chytrid fungi reveal insights into the obligate biotrophic and pathogenic lifestyle of Synchytrium endobioticum.</title>
        <authorList>
            <person name="van de Vossenberg B.T.L.H."/>
            <person name="Warris S."/>
            <person name="Nguyen H.D.T."/>
            <person name="van Gent-Pelzer M.P.E."/>
            <person name="Joly D.L."/>
            <person name="van de Geest H.C."/>
            <person name="Bonants P.J.M."/>
            <person name="Smith D.S."/>
            <person name="Levesque C.A."/>
            <person name="van der Lee T.A.J."/>
        </authorList>
    </citation>
    <scope>NUCLEOTIDE SEQUENCE [LARGE SCALE GENOMIC DNA]</scope>
    <source>
        <strain evidence="4 5">CBS 675.73</strain>
    </source>
</reference>
<dbReference type="EMBL" id="QEAP01000028">
    <property type="protein sequence ID" value="TPX77101.1"/>
    <property type="molecule type" value="Genomic_DNA"/>
</dbReference>
<keyword evidence="1" id="KW-1015">Disulfide bond</keyword>
<proteinExistence type="predicted"/>
<evidence type="ECO:0000256" key="2">
    <source>
        <dbReference type="SAM" id="MobiDB-lite"/>
    </source>
</evidence>
<protein>
    <recommendedName>
        <fullName evidence="3">Thioredoxin domain-containing protein</fullName>
    </recommendedName>
</protein>
<sequence>MGGSAVNITSESEFTRYINGSKLTVVDFTATWCGPCKAVAPRFEALAGKFPNCNFIKVDVDDQKAISTAHGVRAMPTFMLFKNGKKLDEVVGADIAKVERLVNTHAAGSSGFPSSGGRTLSGAGPSSATSATRGIPSVAIPNIFSNLTPMQQQYAFIAGMLVLFWYLAK</sequence>
<dbReference type="InterPro" id="IPR036249">
    <property type="entry name" value="Thioredoxin-like_sf"/>
</dbReference>
<gene>
    <name evidence="4" type="ORF">CcCBS67573_g01597</name>
</gene>
<dbReference type="PRINTS" id="PR00421">
    <property type="entry name" value="THIOREDOXIN"/>
</dbReference>
<dbReference type="InterPro" id="IPR013766">
    <property type="entry name" value="Thioredoxin_domain"/>
</dbReference>
<dbReference type="InterPro" id="IPR017937">
    <property type="entry name" value="Thioredoxin_CS"/>
</dbReference>
<keyword evidence="5" id="KW-1185">Reference proteome</keyword>
<dbReference type="PROSITE" id="PS51352">
    <property type="entry name" value="THIOREDOXIN_2"/>
    <property type="match status" value="1"/>
</dbReference>
<dbReference type="Gene3D" id="3.40.30.10">
    <property type="entry name" value="Glutaredoxin"/>
    <property type="match status" value="1"/>
</dbReference>
<dbReference type="Pfam" id="PF00085">
    <property type="entry name" value="Thioredoxin"/>
    <property type="match status" value="1"/>
</dbReference>
<feature type="domain" description="Thioredoxin" evidence="3">
    <location>
        <begin position="1"/>
        <end position="107"/>
    </location>
</feature>
<dbReference type="PANTHER" id="PTHR46115">
    <property type="entry name" value="THIOREDOXIN-LIKE PROTEIN 1"/>
    <property type="match status" value="1"/>
</dbReference>
<dbReference type="PROSITE" id="PS00194">
    <property type="entry name" value="THIOREDOXIN_1"/>
    <property type="match status" value="1"/>
</dbReference>
<dbReference type="AlphaFoldDB" id="A0A507FKZ5"/>
<dbReference type="FunFam" id="3.40.30.10:FF:000245">
    <property type="entry name" value="Thioredoxin"/>
    <property type="match status" value="1"/>
</dbReference>
<feature type="region of interest" description="Disordered" evidence="2">
    <location>
        <begin position="108"/>
        <end position="131"/>
    </location>
</feature>
<evidence type="ECO:0000313" key="5">
    <source>
        <dbReference type="Proteomes" id="UP000320333"/>
    </source>
</evidence>
<evidence type="ECO:0000259" key="3">
    <source>
        <dbReference type="PROSITE" id="PS51352"/>
    </source>
</evidence>
<dbReference type="STRING" id="246404.A0A507FKZ5"/>
<comment type="caution">
    <text evidence="4">The sequence shown here is derived from an EMBL/GenBank/DDBJ whole genome shotgun (WGS) entry which is preliminary data.</text>
</comment>
<accession>A0A507FKZ5</accession>
<dbReference type="SUPFAM" id="SSF52833">
    <property type="entry name" value="Thioredoxin-like"/>
    <property type="match status" value="1"/>
</dbReference>
<evidence type="ECO:0000313" key="4">
    <source>
        <dbReference type="EMBL" id="TPX77101.1"/>
    </source>
</evidence>
<evidence type="ECO:0000256" key="1">
    <source>
        <dbReference type="ARBA" id="ARBA00023157"/>
    </source>
</evidence>
<name>A0A507FKZ5_9FUNG</name>
<dbReference type="Proteomes" id="UP000320333">
    <property type="component" value="Unassembled WGS sequence"/>
</dbReference>
<organism evidence="4 5">
    <name type="scientific">Chytriomyces confervae</name>
    <dbReference type="NCBI Taxonomy" id="246404"/>
    <lineage>
        <taxon>Eukaryota</taxon>
        <taxon>Fungi</taxon>
        <taxon>Fungi incertae sedis</taxon>
        <taxon>Chytridiomycota</taxon>
        <taxon>Chytridiomycota incertae sedis</taxon>
        <taxon>Chytridiomycetes</taxon>
        <taxon>Chytridiales</taxon>
        <taxon>Chytriomycetaceae</taxon>
        <taxon>Chytriomyces</taxon>
    </lineage>
</organism>
<dbReference type="CDD" id="cd02947">
    <property type="entry name" value="TRX_family"/>
    <property type="match status" value="1"/>
</dbReference>